<keyword evidence="4 5" id="KW-0862">Zinc</keyword>
<feature type="binding site" evidence="5">
    <location>
        <position position="330"/>
    </location>
    <ligand>
        <name>Zn(2+)</name>
        <dbReference type="ChEBI" id="CHEBI:29105"/>
    </ligand>
</feature>
<feature type="binding site" evidence="5">
    <location>
        <position position="356"/>
    </location>
    <ligand>
        <name>Zn(2+)</name>
        <dbReference type="ChEBI" id="CHEBI:29105"/>
    </ligand>
</feature>
<dbReference type="InterPro" id="IPR050852">
    <property type="entry name" value="Queuine_tRNA-ribosyltrfase"/>
</dbReference>
<dbReference type="InterPro" id="IPR002616">
    <property type="entry name" value="tRNA_ribo_trans-like"/>
</dbReference>
<dbReference type="GO" id="GO:0005737">
    <property type="term" value="C:cytoplasm"/>
    <property type="evidence" value="ECO:0007669"/>
    <property type="project" value="UniProtKB-SubCell"/>
</dbReference>
<comment type="similarity">
    <text evidence="5">Belongs to the queuine tRNA-ribosyltransferase family. QTRT2 subfamily.</text>
</comment>
<dbReference type="SUPFAM" id="SSF51713">
    <property type="entry name" value="tRNA-guanine transglycosylase"/>
    <property type="match status" value="1"/>
</dbReference>
<reference evidence="8" key="1">
    <citation type="submission" date="2025-08" db="UniProtKB">
        <authorList>
            <consortium name="RefSeq"/>
        </authorList>
    </citation>
    <scope>IDENTIFICATION</scope>
    <source>
        <tissue evidence="8">Gonads</tissue>
    </source>
</reference>
<evidence type="ECO:0000256" key="3">
    <source>
        <dbReference type="ARBA" id="ARBA00022723"/>
    </source>
</evidence>
<dbReference type="HAMAP" id="MF_03043">
    <property type="entry name" value="QTRT2"/>
    <property type="match status" value="1"/>
</dbReference>
<keyword evidence="2 5" id="KW-0819">tRNA processing</keyword>
<dbReference type="Proteomes" id="UP000504635">
    <property type="component" value="Unplaced"/>
</dbReference>
<accession>A0A6J2XDE7</accession>
<dbReference type="OrthoDB" id="27601at2759"/>
<dbReference type="InterPro" id="IPR028592">
    <property type="entry name" value="QTRTD1"/>
</dbReference>
<feature type="binding site" evidence="5">
    <location>
        <position position="327"/>
    </location>
    <ligand>
        <name>Zn(2+)</name>
        <dbReference type="ChEBI" id="CHEBI:29105"/>
    </ligand>
</feature>
<evidence type="ECO:0000313" key="7">
    <source>
        <dbReference type="Proteomes" id="UP000504635"/>
    </source>
</evidence>
<dbReference type="FunCoup" id="A0A6J2XDE7">
    <property type="interactions" value="1503"/>
</dbReference>
<dbReference type="InParanoid" id="A0A6J2XDE7"/>
<evidence type="ECO:0000256" key="5">
    <source>
        <dbReference type="HAMAP-Rule" id="MF_03043"/>
    </source>
</evidence>
<keyword evidence="7" id="KW-1185">Reference proteome</keyword>
<gene>
    <name evidence="8" type="primary">LOC115877155</name>
</gene>
<keyword evidence="1 5" id="KW-0963">Cytoplasm</keyword>
<comment type="cofactor">
    <cofactor evidence="5">
        <name>Zn(2+)</name>
        <dbReference type="ChEBI" id="CHEBI:29105"/>
    </cofactor>
    <text evidence="5">Binds 1 zinc ion per subunit.</text>
</comment>
<dbReference type="InterPro" id="IPR036511">
    <property type="entry name" value="TGT-like_sf"/>
</dbReference>
<evidence type="ECO:0000313" key="8">
    <source>
        <dbReference type="RefSeq" id="XP_030749171.1"/>
    </source>
</evidence>
<evidence type="ECO:0000256" key="4">
    <source>
        <dbReference type="ARBA" id="ARBA00022833"/>
    </source>
</evidence>
<dbReference type="GO" id="GO:0046872">
    <property type="term" value="F:metal ion binding"/>
    <property type="evidence" value="ECO:0007669"/>
    <property type="project" value="UniProtKB-KW"/>
</dbReference>
<comment type="subcellular location">
    <subcellularLocation>
        <location evidence="5">Cytoplasm</location>
    </subcellularLocation>
</comment>
<organism evidence="7 8">
    <name type="scientific">Sitophilus oryzae</name>
    <name type="common">Rice weevil</name>
    <name type="synonym">Curculio oryzae</name>
    <dbReference type="NCBI Taxonomy" id="7048"/>
    <lineage>
        <taxon>Eukaryota</taxon>
        <taxon>Metazoa</taxon>
        <taxon>Ecdysozoa</taxon>
        <taxon>Arthropoda</taxon>
        <taxon>Hexapoda</taxon>
        <taxon>Insecta</taxon>
        <taxon>Pterygota</taxon>
        <taxon>Neoptera</taxon>
        <taxon>Endopterygota</taxon>
        <taxon>Coleoptera</taxon>
        <taxon>Polyphaga</taxon>
        <taxon>Cucujiformia</taxon>
        <taxon>Curculionidae</taxon>
        <taxon>Dryophthorinae</taxon>
        <taxon>Sitophilus</taxon>
    </lineage>
</organism>
<dbReference type="GO" id="GO:0008479">
    <property type="term" value="F:tRNA-guanosine(34) queuine transglycosylase activity"/>
    <property type="evidence" value="ECO:0007669"/>
    <property type="project" value="UniProtKB-UniRule"/>
</dbReference>
<dbReference type="Gene3D" id="3.20.20.105">
    <property type="entry name" value="Queuine tRNA-ribosyltransferase-like"/>
    <property type="match status" value="1"/>
</dbReference>
<dbReference type="NCBIfam" id="TIGR00449">
    <property type="entry name" value="tgt_general"/>
    <property type="match status" value="1"/>
</dbReference>
<dbReference type="Pfam" id="PF01702">
    <property type="entry name" value="TGT"/>
    <property type="match status" value="1"/>
</dbReference>
<dbReference type="AlphaFoldDB" id="A0A6J2XDE7"/>
<dbReference type="PANTHER" id="PTHR46064:SF1">
    <property type="entry name" value="QUEUINE TRNA-RIBOSYLTRANSFERASE ACCESSORY SUBUNIT 2"/>
    <property type="match status" value="1"/>
</dbReference>
<dbReference type="RefSeq" id="XP_030749171.1">
    <property type="nucleotide sequence ID" value="XM_030893311.1"/>
</dbReference>
<dbReference type="GO" id="GO:0006400">
    <property type="term" value="P:tRNA modification"/>
    <property type="evidence" value="ECO:0007669"/>
    <property type="project" value="InterPro"/>
</dbReference>
<feature type="binding site" evidence="5">
    <location>
        <position position="325"/>
    </location>
    <ligand>
        <name>Zn(2+)</name>
        <dbReference type="ChEBI" id="CHEBI:29105"/>
    </ligand>
</feature>
<evidence type="ECO:0000256" key="2">
    <source>
        <dbReference type="ARBA" id="ARBA00022694"/>
    </source>
</evidence>
<comment type="subunit">
    <text evidence="5">Heterodimer of a catalytic subunit and an accessory subunit.</text>
</comment>
<protein>
    <recommendedName>
        <fullName evidence="5">Queuine tRNA-ribosyltransferase accessory subunit 2</fullName>
    </recommendedName>
    <alternativeName>
        <fullName evidence="5">Queuine tRNA-ribosyltransferase domain-containing protein 1</fullName>
    </alternativeName>
</protein>
<proteinExistence type="inferred from homology"/>
<keyword evidence="3 5" id="KW-0479">Metal-binding</keyword>
<dbReference type="PANTHER" id="PTHR46064">
    <property type="entry name" value="QUEUINE TRNA-RIBOSYLTRANSFERASE ACCESSORY SUBUNIT 2"/>
    <property type="match status" value="1"/>
</dbReference>
<dbReference type="KEGG" id="soy:115877155"/>
<name>A0A6J2XDE7_SITOR</name>
<evidence type="ECO:0000259" key="6">
    <source>
        <dbReference type="Pfam" id="PF01702"/>
    </source>
</evidence>
<sequence length="404" mass="46176">MKFTVKHVMKQSARIGELSHIKADFGIKMETPLVLLHTQAGHIPHITHEVLKLISKEPQILQIPLVSIHNYYDAIQDYDGRISEFVGSKDTISYITLNDPSNLTRQGHHVKEMVPIFTKNGKVLYDSQKYMAMINNLKPDMYTLLSDGDTNIASSQKRITKSVENTAAFNKQCISYQKKSSNLQDSFVIAPVVGGYCLKSREKFIELILQNDSFVHGYLIDGLHNNGPEVEFIPFNEVELVVKKVIDNLPESKLRVISGCWSPVNIIKLVKCGIDVFDTSYCRILTERSAALTFSINENDLSEAYEINLRHNQYAEDFKPLLLGCQCITCNGYSRGYIHHLLTVQELLGSVLIMIHNVHHILRFFSKIRQSIRDECLVDLENNILDQYNEFQCQKIKNLENENK</sequence>
<evidence type="ECO:0000256" key="1">
    <source>
        <dbReference type="ARBA" id="ARBA00022490"/>
    </source>
</evidence>
<comment type="function">
    <text evidence="5">Non-catalytic subunit of the queuine tRNA-ribosyltransferase (TGT) that catalyzes the base-exchange of a guanine (G) residue with queuine (Q) at position 34 (anticodon wobble position) in tRNAs with GU(N) anticodons (tRNA-Asp, -Asn, -His and -Tyr), resulting in the hypermodified nucleoside queuosine (7-(((4,5-cis-dihydroxy-2-cyclopenten-1-yl)amino)methyl)-7-deazaguanosine).</text>
</comment>
<feature type="domain" description="tRNA-guanine(15) transglycosylase-like" evidence="6">
    <location>
        <begin position="12"/>
        <end position="389"/>
    </location>
</feature>
<dbReference type="GeneID" id="115877155"/>